<reference evidence="7 8" key="1">
    <citation type="submission" date="2020-08" db="EMBL/GenBank/DDBJ databases">
        <title>Genomic Encyclopedia of Type Strains, Phase IV (KMG-IV): sequencing the most valuable type-strain genomes for metagenomic binning, comparative biology and taxonomic classification.</title>
        <authorList>
            <person name="Goeker M."/>
        </authorList>
    </citation>
    <scope>NUCLEOTIDE SEQUENCE [LARGE SCALE GENOMIC DNA]</scope>
    <source>
        <strain evidence="7 8">DSM 25481</strain>
    </source>
</reference>
<dbReference type="Pfam" id="PF25944">
    <property type="entry name" value="Beta-barrel_RND"/>
    <property type="match status" value="1"/>
</dbReference>
<feature type="domain" description="Multidrug resistance protein MdtA-like alpha-helical hairpin" evidence="3">
    <location>
        <begin position="132"/>
        <end position="201"/>
    </location>
</feature>
<evidence type="ECO:0000256" key="2">
    <source>
        <dbReference type="ARBA" id="ARBA00009477"/>
    </source>
</evidence>
<dbReference type="Gene3D" id="2.40.30.170">
    <property type="match status" value="1"/>
</dbReference>
<feature type="domain" description="Multidrug resistance protein MdtA-like beta-barrel" evidence="5">
    <location>
        <begin position="237"/>
        <end position="318"/>
    </location>
</feature>
<name>A0A7W6CX04_9HYPH</name>
<dbReference type="NCBIfam" id="TIGR01730">
    <property type="entry name" value="RND_mfp"/>
    <property type="match status" value="1"/>
</dbReference>
<keyword evidence="8" id="KW-1185">Reference proteome</keyword>
<accession>A0A7W6CX04</accession>
<dbReference type="InterPro" id="IPR058625">
    <property type="entry name" value="MdtA-like_BSH"/>
</dbReference>
<evidence type="ECO:0000313" key="8">
    <source>
        <dbReference type="Proteomes" id="UP000528964"/>
    </source>
</evidence>
<gene>
    <name evidence="7" type="ORF">GGR24_001342</name>
</gene>
<sequence>MMDDRLSSDRLLRLPSWFTGRTSAPRASNVRTGFILCVSIAASLLTAACGESDTAGKEPPSSVPVPVAVIKAAERPTNPGLSFIGRVEAVQKVDLVARVQGFLTKRAYSEGAMVKANDLLFVIQQNAYQAELNAALANLAKAEADEWNAIKQADRARSLIKQNFVSESILDDRIAAEKEAQAAVEQARSAVEQAQINFGYTEIKAPFDGRVGRASVSVGALVGPSSGTLATIVSQDPIYVTFPVSDRTVLQVTEGDRAKSTESVAVHLFLSTGAEYPETGTIDYTGVKVDPNTDTLTLRAVFPNPRGALIDGQFARVFAQSKDPVEALVIPQKAVLTDQGGNFVMLVEDGKAVQRRITTGANFGADVVVREGLKAGDEVIVDGLQRVRPGVAVDPAPASES</sequence>
<feature type="domain" description="Multidrug resistance protein MdtA-like C-terminal permuted SH3" evidence="6">
    <location>
        <begin position="327"/>
        <end position="386"/>
    </location>
</feature>
<evidence type="ECO:0000313" key="7">
    <source>
        <dbReference type="EMBL" id="MBB3972685.1"/>
    </source>
</evidence>
<dbReference type="Gene3D" id="2.40.50.100">
    <property type="match status" value="1"/>
</dbReference>
<dbReference type="Gene3D" id="1.10.287.470">
    <property type="entry name" value="Helix hairpin bin"/>
    <property type="match status" value="1"/>
</dbReference>
<dbReference type="InterPro" id="IPR058627">
    <property type="entry name" value="MdtA-like_C"/>
</dbReference>
<dbReference type="InterPro" id="IPR058626">
    <property type="entry name" value="MdtA-like_b-barrel"/>
</dbReference>
<dbReference type="Gene3D" id="2.40.420.20">
    <property type="match status" value="1"/>
</dbReference>
<evidence type="ECO:0000259" key="6">
    <source>
        <dbReference type="Pfam" id="PF25967"/>
    </source>
</evidence>
<dbReference type="Pfam" id="PF25917">
    <property type="entry name" value="BSH_RND"/>
    <property type="match status" value="1"/>
</dbReference>
<dbReference type="GO" id="GO:0005886">
    <property type="term" value="C:plasma membrane"/>
    <property type="evidence" value="ECO:0007669"/>
    <property type="project" value="TreeGrafter"/>
</dbReference>
<evidence type="ECO:0000259" key="3">
    <source>
        <dbReference type="Pfam" id="PF25876"/>
    </source>
</evidence>
<comment type="caution">
    <text evidence="7">The sequence shown here is derived from an EMBL/GenBank/DDBJ whole genome shotgun (WGS) entry which is preliminary data.</text>
</comment>
<dbReference type="EMBL" id="JACIDR010000002">
    <property type="protein sequence ID" value="MBB3972685.1"/>
    <property type="molecule type" value="Genomic_DNA"/>
</dbReference>
<evidence type="ECO:0000256" key="1">
    <source>
        <dbReference type="ARBA" id="ARBA00004196"/>
    </source>
</evidence>
<dbReference type="GO" id="GO:0022857">
    <property type="term" value="F:transmembrane transporter activity"/>
    <property type="evidence" value="ECO:0007669"/>
    <property type="project" value="InterPro"/>
</dbReference>
<comment type="similarity">
    <text evidence="2">Belongs to the membrane fusion protein (MFP) (TC 8.A.1) family.</text>
</comment>
<evidence type="ECO:0000259" key="5">
    <source>
        <dbReference type="Pfam" id="PF25944"/>
    </source>
</evidence>
<dbReference type="SUPFAM" id="SSF111369">
    <property type="entry name" value="HlyD-like secretion proteins"/>
    <property type="match status" value="1"/>
</dbReference>
<dbReference type="Proteomes" id="UP000528964">
    <property type="component" value="Unassembled WGS sequence"/>
</dbReference>
<dbReference type="PANTHER" id="PTHR30158">
    <property type="entry name" value="ACRA/E-RELATED COMPONENT OF DRUG EFFLUX TRANSPORTER"/>
    <property type="match status" value="1"/>
</dbReference>
<dbReference type="GO" id="GO:0046677">
    <property type="term" value="P:response to antibiotic"/>
    <property type="evidence" value="ECO:0007669"/>
    <property type="project" value="TreeGrafter"/>
</dbReference>
<dbReference type="Pfam" id="PF25876">
    <property type="entry name" value="HH_MFP_RND"/>
    <property type="match status" value="1"/>
</dbReference>
<dbReference type="PANTHER" id="PTHR30158:SF3">
    <property type="entry name" value="MULTIDRUG EFFLUX PUMP SUBUNIT ACRA-RELATED"/>
    <property type="match status" value="1"/>
</dbReference>
<organism evidence="7 8">
    <name type="scientific">Hansschlegelia beijingensis</name>
    <dbReference type="NCBI Taxonomy" id="1133344"/>
    <lineage>
        <taxon>Bacteria</taxon>
        <taxon>Pseudomonadati</taxon>
        <taxon>Pseudomonadota</taxon>
        <taxon>Alphaproteobacteria</taxon>
        <taxon>Hyphomicrobiales</taxon>
        <taxon>Methylopilaceae</taxon>
        <taxon>Hansschlegelia</taxon>
    </lineage>
</organism>
<dbReference type="AlphaFoldDB" id="A0A7W6CX04"/>
<protein>
    <submittedName>
        <fullName evidence="7">Membrane fusion protein (Multidrug efflux system)</fullName>
    </submittedName>
</protein>
<dbReference type="GO" id="GO:0030313">
    <property type="term" value="C:cell envelope"/>
    <property type="evidence" value="ECO:0007669"/>
    <property type="project" value="UniProtKB-SubCell"/>
</dbReference>
<evidence type="ECO:0000259" key="4">
    <source>
        <dbReference type="Pfam" id="PF25917"/>
    </source>
</evidence>
<feature type="domain" description="Multidrug resistance protein MdtA-like barrel-sandwich hybrid" evidence="4">
    <location>
        <begin position="92"/>
        <end position="224"/>
    </location>
</feature>
<dbReference type="InterPro" id="IPR006143">
    <property type="entry name" value="RND_pump_MFP"/>
</dbReference>
<dbReference type="InterPro" id="IPR058624">
    <property type="entry name" value="MdtA-like_HH"/>
</dbReference>
<comment type="subcellular location">
    <subcellularLocation>
        <location evidence="1">Cell envelope</location>
    </subcellularLocation>
</comment>
<dbReference type="Pfam" id="PF25967">
    <property type="entry name" value="RND-MFP_C"/>
    <property type="match status" value="1"/>
</dbReference>
<proteinExistence type="inferred from homology"/>
<dbReference type="RefSeq" id="WP_281375318.1">
    <property type="nucleotide sequence ID" value="NZ_JACIDR010000002.1"/>
</dbReference>